<dbReference type="Pfam" id="PF11256">
    <property type="entry name" value="SAV0927-like"/>
    <property type="match status" value="1"/>
</dbReference>
<keyword evidence="2" id="KW-1185">Reference proteome</keyword>
<reference evidence="2" key="1">
    <citation type="journal article" date="2019" name="Int. J. Syst. Evol. Microbiol.">
        <title>The Global Catalogue of Microorganisms (GCM) 10K type strain sequencing project: providing services to taxonomists for standard genome sequencing and annotation.</title>
        <authorList>
            <consortium name="The Broad Institute Genomics Platform"/>
            <consortium name="The Broad Institute Genome Sequencing Center for Infectious Disease"/>
            <person name="Wu L."/>
            <person name="Ma J."/>
        </authorList>
    </citation>
    <scope>NUCLEOTIDE SEQUENCE [LARGE SCALE GENOMIC DNA]</scope>
    <source>
        <strain evidence="2">CCUG 73951</strain>
    </source>
</reference>
<dbReference type="RefSeq" id="WP_289215976.1">
    <property type="nucleotide sequence ID" value="NZ_JAPVRC010000004.1"/>
</dbReference>
<organism evidence="1 2">
    <name type="scientific">Halobacillus campisalis</name>
    <dbReference type="NCBI Taxonomy" id="435909"/>
    <lineage>
        <taxon>Bacteria</taxon>
        <taxon>Bacillati</taxon>
        <taxon>Bacillota</taxon>
        <taxon>Bacilli</taxon>
        <taxon>Bacillales</taxon>
        <taxon>Bacillaceae</taxon>
        <taxon>Halobacillus</taxon>
    </lineage>
</organism>
<evidence type="ECO:0000313" key="1">
    <source>
        <dbReference type="EMBL" id="MFC7322174.1"/>
    </source>
</evidence>
<dbReference type="EMBL" id="JBHTBY010000013">
    <property type="protein sequence ID" value="MFC7322174.1"/>
    <property type="molecule type" value="Genomic_DNA"/>
</dbReference>
<accession>A0ABW2K5V0</accession>
<dbReference type="InterPro" id="IPR021415">
    <property type="entry name" value="SAV0927-like"/>
</dbReference>
<evidence type="ECO:0000313" key="2">
    <source>
        <dbReference type="Proteomes" id="UP001596494"/>
    </source>
</evidence>
<name>A0ABW2K5V0_9BACI</name>
<sequence>MGDIKVLKDQEEQVPSRFVSFTAGNRRYEFVFMKASYFKSDTLVVDLLGNHNFLLNHETLDKKGHIEHVFHINQMEADQLRNCLHKFL</sequence>
<comment type="caution">
    <text evidence="1">The sequence shown here is derived from an EMBL/GenBank/DDBJ whole genome shotgun (WGS) entry which is preliminary data.</text>
</comment>
<gene>
    <name evidence="1" type="ORF">ACFQMN_14960</name>
</gene>
<protein>
    <submittedName>
        <fullName evidence="1">SAV0927 family protein</fullName>
    </submittedName>
</protein>
<dbReference type="Proteomes" id="UP001596494">
    <property type="component" value="Unassembled WGS sequence"/>
</dbReference>
<proteinExistence type="predicted"/>